<proteinExistence type="predicted"/>
<dbReference type="Pfam" id="PF19112">
    <property type="entry name" value="VanA_C"/>
    <property type="match status" value="1"/>
</dbReference>
<dbReference type="AlphaFoldDB" id="F6ER20"/>
<dbReference type="Proteomes" id="UP000009235">
    <property type="component" value="Chromosome"/>
</dbReference>
<dbReference type="SUPFAM" id="SSF55961">
    <property type="entry name" value="Bet v1-like"/>
    <property type="match status" value="1"/>
</dbReference>
<sequence length="221" mass="24688">MEENWTEQAHYMMVHEHYLDFSYAPVLHRDELPRGIDQIPPVDAIEVTETTVAYRRHFPAVPLAPWEAEATGLDPAAVYGRRESGLFASPALHIQSWEIDAGDRAYSNRRTHAITPETEDSTHVFMQASYNYGIDDATVAEILGGFASDLIERDRKIVEMATTRVGYNGWRASVEFAGDAAALHARRIVSVMRAKESGRSPLRPGFSSALKTQSITTTIRP</sequence>
<organism evidence="3 4">
    <name type="scientific">Hoyosella subflava (strain DSM 45089 / JCM 17490 / NBRC 109087 / DQS3-9A1)</name>
    <name type="common">Amycolicicoccus subflavus</name>
    <dbReference type="NCBI Taxonomy" id="443218"/>
    <lineage>
        <taxon>Bacteria</taxon>
        <taxon>Bacillati</taxon>
        <taxon>Actinomycetota</taxon>
        <taxon>Actinomycetes</taxon>
        <taxon>Mycobacteriales</taxon>
        <taxon>Hoyosellaceae</taxon>
        <taxon>Hoyosella</taxon>
    </lineage>
</organism>
<gene>
    <name evidence="3" type="ordered locus">AS9A_2260</name>
</gene>
<dbReference type="InterPro" id="IPR044043">
    <property type="entry name" value="VanA_C_cat"/>
</dbReference>
<dbReference type="HOGENOM" id="CLU_1248477_0_0_11"/>
<feature type="domain" description="Vanillate O-demethylase oxygenase-like C-terminal catalytic" evidence="2">
    <location>
        <begin position="8"/>
        <end position="193"/>
    </location>
</feature>
<dbReference type="GO" id="GO:0016491">
    <property type="term" value="F:oxidoreductase activity"/>
    <property type="evidence" value="ECO:0007669"/>
    <property type="project" value="UniProtKB-KW"/>
</dbReference>
<keyword evidence="1" id="KW-0560">Oxidoreductase</keyword>
<name>F6ER20_HOYSD</name>
<evidence type="ECO:0000256" key="1">
    <source>
        <dbReference type="ARBA" id="ARBA00023002"/>
    </source>
</evidence>
<evidence type="ECO:0000259" key="2">
    <source>
        <dbReference type="Pfam" id="PF19112"/>
    </source>
</evidence>
<protein>
    <recommendedName>
        <fullName evidence="2">Vanillate O-demethylase oxygenase-like C-terminal catalytic domain-containing protein</fullName>
    </recommendedName>
</protein>
<dbReference type="EMBL" id="CP002786">
    <property type="protein sequence ID" value="AEF40707.1"/>
    <property type="molecule type" value="Genomic_DNA"/>
</dbReference>
<dbReference type="STRING" id="443218.AS9A_2260"/>
<accession>F6ER20</accession>
<evidence type="ECO:0000313" key="4">
    <source>
        <dbReference type="Proteomes" id="UP000009235"/>
    </source>
</evidence>
<keyword evidence="4" id="KW-1185">Reference proteome</keyword>
<dbReference type="KEGG" id="asd:AS9A_2260"/>
<dbReference type="Gene3D" id="3.90.380.10">
    <property type="entry name" value="Naphthalene 1,2-dioxygenase Alpha Subunit, Chain A, domain 1"/>
    <property type="match status" value="1"/>
</dbReference>
<evidence type="ECO:0000313" key="3">
    <source>
        <dbReference type="EMBL" id="AEF40707.1"/>
    </source>
</evidence>
<reference evidence="3 4" key="1">
    <citation type="journal article" date="2011" name="J. Bacteriol.">
        <title>Complete genome sequence of Amycolicicoccus subflavus DQS3-9A1T, an actinomycete isolated from crude oil-polluted soil.</title>
        <authorList>
            <person name="Cai M."/>
            <person name="Chen W.M."/>
            <person name="Nie Y."/>
            <person name="Chi C.Q."/>
            <person name="Wang Y.N."/>
            <person name="Tang Y.Q."/>
            <person name="Li G.Y."/>
            <person name="Wu X.L."/>
        </authorList>
    </citation>
    <scope>NUCLEOTIDE SEQUENCE [LARGE SCALE GENOMIC DNA]</scope>
    <source>
        <strain evidence="4">DSM 45089 / DQS3-9A1</strain>
    </source>
</reference>
<dbReference type="eggNOG" id="COG4638">
    <property type="taxonomic scope" value="Bacteria"/>
</dbReference>